<feature type="transmembrane region" description="Helical" evidence="2">
    <location>
        <begin position="124"/>
        <end position="144"/>
    </location>
</feature>
<reference evidence="3" key="1">
    <citation type="submission" date="2016-06" db="EMBL/GenBank/DDBJ databases">
        <title>Identification of putative biosynthetic pathways for the production of bioactive secondary metabolites by the marine actinomycete Kocuria kristinae RUTW2-3.</title>
        <authorList>
            <person name="Waterworth S.C."/>
            <person name="Walmsley T.A."/>
            <person name="Matongo T."/>
            <person name="Davies-Coleman M.T."/>
            <person name="Dorrington R.A."/>
        </authorList>
    </citation>
    <scope>NUCLEOTIDE SEQUENCE [LARGE SCALE GENOMIC DNA]</scope>
    <source>
        <strain evidence="3">RUTW2-3</strain>
    </source>
</reference>
<feature type="transmembrane region" description="Helical" evidence="2">
    <location>
        <begin position="311"/>
        <end position="331"/>
    </location>
</feature>
<feature type="compositionally biased region" description="Acidic residues" evidence="1">
    <location>
        <begin position="623"/>
        <end position="639"/>
    </location>
</feature>
<name>A0A199NVB2_9MICC</name>
<dbReference type="EMBL" id="LJBJ02000001">
    <property type="protein sequence ID" value="OAX52857.1"/>
    <property type="molecule type" value="Genomic_DNA"/>
</dbReference>
<sequence>MMTPRRFSLPRTLPMPLWLQGAVEILVAALAGLAVVAVLLLIGWFSLDGPGGLPALAAAIGQVWLGAHGVGLQLDVPATGRAAGLTGTAHLLPLGLTLVLLLIARRAGARLARASWEGEFWKPVLGGLVAYAGVGAAVAVLTGTTTLRAPVLASALVPLWVPLLGMVWGGHRESGSWLRLIGLAPEGLAQRYSQYTRWAGAYALSVLRAAGVGLIGLVAGGALLTGISVFAHWQGIIAAYQALHAGLTGDLTLFLLQLALLPNLILCATAWSVGAGFSLGEGTLFSPAVADGPALPALPVFAAMPTATGPYSFAVLVLPVLAGALAAWWFLRAGEDHVDDWFSLRIGSRVLGAILSGAVFAVVLGALTGAGATLLVVLARGGLGAGPFAVVGPHPGAMFCWSAVTVAIGAVIGRVVSPWFERDAARGGQGAAPARKRTRRASRRNRSPQAAGAEAVANRKVETSGENAVSTEGPSGQQTGAEPTSGVRTSDAAGDDGARDDAASERDEEQDSAGTDSAGERPAGKPDRAEPGSEQRPEPRSEQESERGLSALQRLRRAAPGAAGHEAKRPVKPEVESTEQKPAEDDAAEELFIPQWRSGAGAQTPWSAAKGDDKPNAKAQAPEADESERPEEHQEELEQAEEREVQTEREEPRVVVRRPRRRRLSGR</sequence>
<feature type="transmembrane region" description="Helical" evidence="2">
    <location>
        <begin position="251"/>
        <end position="273"/>
    </location>
</feature>
<keyword evidence="2" id="KW-0812">Transmembrane</keyword>
<keyword evidence="2" id="KW-1133">Transmembrane helix</keyword>
<feature type="compositionally biased region" description="Basic and acidic residues" evidence="1">
    <location>
        <begin position="565"/>
        <end position="584"/>
    </location>
</feature>
<feature type="compositionally biased region" description="Polar residues" evidence="1">
    <location>
        <begin position="464"/>
        <end position="488"/>
    </location>
</feature>
<feature type="transmembrane region" description="Helical" evidence="2">
    <location>
        <begin position="206"/>
        <end position="230"/>
    </location>
</feature>
<gene>
    <name evidence="3" type="ORF">AN277_0200270</name>
</gene>
<feature type="transmembrane region" description="Helical" evidence="2">
    <location>
        <begin position="82"/>
        <end position="104"/>
    </location>
</feature>
<feature type="compositionally biased region" description="Basic residues" evidence="1">
    <location>
        <begin position="434"/>
        <end position="446"/>
    </location>
</feature>
<evidence type="ECO:0000256" key="2">
    <source>
        <dbReference type="SAM" id="Phobius"/>
    </source>
</evidence>
<evidence type="ECO:0000313" key="4">
    <source>
        <dbReference type="Proteomes" id="UP000053171"/>
    </source>
</evidence>
<feature type="compositionally biased region" description="Basic and acidic residues" evidence="1">
    <location>
        <begin position="496"/>
        <end position="505"/>
    </location>
</feature>
<dbReference type="InterPro" id="IPR045931">
    <property type="entry name" value="DUF6350"/>
</dbReference>
<protein>
    <submittedName>
        <fullName evidence="3">Uncharacterized protein</fullName>
    </submittedName>
</protein>
<keyword evidence="4" id="KW-1185">Reference proteome</keyword>
<organism evidence="3 4">
    <name type="scientific">Rothia kristinae</name>
    <dbReference type="NCBI Taxonomy" id="37923"/>
    <lineage>
        <taxon>Bacteria</taxon>
        <taxon>Bacillati</taxon>
        <taxon>Actinomycetota</taxon>
        <taxon>Actinomycetes</taxon>
        <taxon>Micrococcales</taxon>
        <taxon>Micrococcaceae</taxon>
        <taxon>Rothia</taxon>
    </lineage>
</organism>
<feature type="compositionally biased region" description="Basic and acidic residues" evidence="1">
    <location>
        <begin position="640"/>
        <end position="654"/>
    </location>
</feature>
<feature type="transmembrane region" description="Helical" evidence="2">
    <location>
        <begin position="21"/>
        <end position="45"/>
    </location>
</feature>
<accession>A0A199NVB2</accession>
<feature type="transmembrane region" description="Helical" evidence="2">
    <location>
        <begin position="396"/>
        <end position="416"/>
    </location>
</feature>
<feature type="compositionally biased region" description="Basic and acidic residues" evidence="1">
    <location>
        <begin position="518"/>
        <end position="547"/>
    </location>
</feature>
<dbReference type="Proteomes" id="UP000053171">
    <property type="component" value="Unassembled WGS sequence"/>
</dbReference>
<dbReference type="Pfam" id="PF19877">
    <property type="entry name" value="DUF6350"/>
    <property type="match status" value="1"/>
</dbReference>
<keyword evidence="2" id="KW-0472">Membrane</keyword>
<feature type="region of interest" description="Disordered" evidence="1">
    <location>
        <begin position="423"/>
        <end position="667"/>
    </location>
</feature>
<comment type="caution">
    <text evidence="3">The sequence shown here is derived from an EMBL/GenBank/DDBJ whole genome shotgun (WGS) entry which is preliminary data.</text>
</comment>
<evidence type="ECO:0000256" key="1">
    <source>
        <dbReference type="SAM" id="MobiDB-lite"/>
    </source>
</evidence>
<dbReference type="AlphaFoldDB" id="A0A199NVB2"/>
<feature type="transmembrane region" description="Helical" evidence="2">
    <location>
        <begin position="351"/>
        <end position="376"/>
    </location>
</feature>
<evidence type="ECO:0000313" key="3">
    <source>
        <dbReference type="EMBL" id="OAX52857.1"/>
    </source>
</evidence>
<feature type="compositionally biased region" description="Basic residues" evidence="1">
    <location>
        <begin position="655"/>
        <end position="667"/>
    </location>
</feature>
<proteinExistence type="predicted"/>